<dbReference type="GO" id="GO:0004180">
    <property type="term" value="F:carboxypeptidase activity"/>
    <property type="evidence" value="ECO:0007669"/>
    <property type="project" value="UniProtKB-KW"/>
</dbReference>
<keyword evidence="2" id="KW-0121">Carboxypeptidase</keyword>
<keyword evidence="2" id="KW-0378">Hydrolase</keyword>
<name>A0A6J5M6W8_9CAUD</name>
<protein>
    <submittedName>
        <fullName evidence="2">D-alanyl-D-alanine carboxypeptidase</fullName>
    </submittedName>
</protein>
<dbReference type="EMBL" id="LR796412">
    <property type="protein sequence ID" value="CAB4142464.1"/>
    <property type="molecule type" value="Genomic_DNA"/>
</dbReference>
<reference evidence="2" key="1">
    <citation type="submission" date="2020-04" db="EMBL/GenBank/DDBJ databases">
        <authorList>
            <person name="Chiriac C."/>
            <person name="Salcher M."/>
            <person name="Ghai R."/>
            <person name="Kavagutti S V."/>
        </authorList>
    </citation>
    <scope>NUCLEOTIDE SEQUENCE</scope>
</reference>
<dbReference type="InterPro" id="IPR039561">
    <property type="entry name" value="Peptidase_M15C"/>
</dbReference>
<dbReference type="Pfam" id="PF13539">
    <property type="entry name" value="Peptidase_M15_4"/>
    <property type="match status" value="1"/>
</dbReference>
<evidence type="ECO:0000313" key="2">
    <source>
        <dbReference type="EMBL" id="CAB4142464.1"/>
    </source>
</evidence>
<keyword evidence="2" id="KW-0645">Protease</keyword>
<dbReference type="Gene3D" id="3.30.1380.10">
    <property type="match status" value="1"/>
</dbReference>
<accession>A0A6J5M6W8</accession>
<organism evidence="2">
    <name type="scientific">uncultured Caudovirales phage</name>
    <dbReference type="NCBI Taxonomy" id="2100421"/>
    <lineage>
        <taxon>Viruses</taxon>
        <taxon>Duplodnaviria</taxon>
        <taxon>Heunggongvirae</taxon>
        <taxon>Uroviricota</taxon>
        <taxon>Caudoviricetes</taxon>
        <taxon>Peduoviridae</taxon>
        <taxon>Maltschvirus</taxon>
        <taxon>Maltschvirus maltsch</taxon>
    </lineage>
</organism>
<proteinExistence type="predicted"/>
<gene>
    <name evidence="2" type="ORF">UFOVP438_15</name>
</gene>
<feature type="domain" description="Peptidase M15C" evidence="1">
    <location>
        <begin position="78"/>
        <end position="141"/>
    </location>
</feature>
<dbReference type="SUPFAM" id="SSF55166">
    <property type="entry name" value="Hedgehog/DD-peptidase"/>
    <property type="match status" value="1"/>
</dbReference>
<dbReference type="InterPro" id="IPR009045">
    <property type="entry name" value="Zn_M74/Hedgehog-like"/>
</dbReference>
<evidence type="ECO:0000259" key="1">
    <source>
        <dbReference type="Pfam" id="PF13539"/>
    </source>
</evidence>
<sequence length="161" mass="17769">MQNFQMSLTSYNGYPASKDPNEIGIKSYPVTGTDLRLRCAESVGPLLAAFAAEFHNLIEPIDKGALDDWGYAFRMVRGTTDKLSCHSSGTAIDLNATKHPLGKYDTFPAEKVPMIRALAKKYGLKWGGDFKSRPDDMHFEVNVTPTKAKELITKLGLDNAK</sequence>